<proteinExistence type="predicted"/>
<feature type="transmembrane region" description="Helical" evidence="1">
    <location>
        <begin position="417"/>
        <end position="440"/>
    </location>
</feature>
<keyword evidence="1" id="KW-0812">Transmembrane</keyword>
<protein>
    <recommendedName>
        <fullName evidence="4">Glycosyltransferase 2-like domain-containing protein</fullName>
    </recommendedName>
</protein>
<evidence type="ECO:0008006" key="4">
    <source>
        <dbReference type="Google" id="ProtNLM"/>
    </source>
</evidence>
<keyword evidence="1" id="KW-0472">Membrane</keyword>
<feature type="transmembrane region" description="Helical" evidence="1">
    <location>
        <begin position="230"/>
        <end position="246"/>
    </location>
</feature>
<dbReference type="PANTHER" id="PTHR37490">
    <property type="entry name" value="EXPRESSED PROTEIN"/>
    <property type="match status" value="1"/>
</dbReference>
<feature type="transmembrane region" description="Helical" evidence="1">
    <location>
        <begin position="32"/>
        <end position="54"/>
    </location>
</feature>
<reference evidence="2 3" key="1">
    <citation type="submission" date="2024-02" db="EMBL/GenBank/DDBJ databases">
        <title>De novo assembly and annotation of 12 fungi associated with fruit tree decline syndrome in Ontario, Canada.</title>
        <authorList>
            <person name="Sulman M."/>
            <person name="Ellouze W."/>
            <person name="Ilyukhin E."/>
        </authorList>
    </citation>
    <scope>NUCLEOTIDE SEQUENCE [LARGE SCALE GENOMIC DNA]</scope>
    <source>
        <strain evidence="2 3">FDS-637</strain>
    </source>
</reference>
<feature type="transmembrane region" description="Helical" evidence="1">
    <location>
        <begin position="190"/>
        <end position="210"/>
    </location>
</feature>
<gene>
    <name evidence="2" type="ORF">SLS55_007467</name>
</gene>
<dbReference type="EMBL" id="JAJVCZ030000007">
    <property type="protein sequence ID" value="KAL0258293.1"/>
    <property type="molecule type" value="Genomic_DNA"/>
</dbReference>
<feature type="transmembrane region" description="Helical" evidence="1">
    <location>
        <begin position="266"/>
        <end position="289"/>
    </location>
</feature>
<dbReference type="RefSeq" id="XP_066631322.1">
    <property type="nucleotide sequence ID" value="XM_066778885.1"/>
</dbReference>
<dbReference type="PANTHER" id="PTHR37490:SF1">
    <property type="entry name" value="GLYCOSYLTRANSFERASE 2-LIKE DOMAIN-CONTAINING PROTEIN"/>
    <property type="match status" value="1"/>
</dbReference>
<keyword evidence="1" id="KW-1133">Transmembrane helix</keyword>
<accession>A0ABR3CCG3</accession>
<feature type="transmembrane region" description="Helical" evidence="1">
    <location>
        <begin position="60"/>
        <end position="78"/>
    </location>
</feature>
<feature type="transmembrane region" description="Helical" evidence="1">
    <location>
        <begin position="301"/>
        <end position="323"/>
    </location>
</feature>
<keyword evidence="3" id="KW-1185">Reference proteome</keyword>
<feature type="transmembrane region" description="Helical" evidence="1">
    <location>
        <begin position="138"/>
        <end position="158"/>
    </location>
</feature>
<name>A0ABR3CCG3_9PEZI</name>
<feature type="transmembrane region" description="Helical" evidence="1">
    <location>
        <begin position="111"/>
        <end position="132"/>
    </location>
</feature>
<dbReference type="GeneID" id="92011552"/>
<dbReference type="Proteomes" id="UP001430584">
    <property type="component" value="Unassembled WGS sequence"/>
</dbReference>
<feature type="transmembrane region" description="Helical" evidence="1">
    <location>
        <begin position="165"/>
        <end position="184"/>
    </location>
</feature>
<evidence type="ECO:0000313" key="2">
    <source>
        <dbReference type="EMBL" id="KAL0258293.1"/>
    </source>
</evidence>
<organism evidence="2 3">
    <name type="scientific">Diplodia seriata</name>
    <dbReference type="NCBI Taxonomy" id="420778"/>
    <lineage>
        <taxon>Eukaryota</taxon>
        <taxon>Fungi</taxon>
        <taxon>Dikarya</taxon>
        <taxon>Ascomycota</taxon>
        <taxon>Pezizomycotina</taxon>
        <taxon>Dothideomycetes</taxon>
        <taxon>Dothideomycetes incertae sedis</taxon>
        <taxon>Botryosphaeriales</taxon>
        <taxon>Botryosphaeriaceae</taxon>
        <taxon>Diplodia</taxon>
    </lineage>
</organism>
<comment type="caution">
    <text evidence="2">The sequence shown here is derived from an EMBL/GenBank/DDBJ whole genome shotgun (WGS) entry which is preliminary data.</text>
</comment>
<evidence type="ECO:0000256" key="1">
    <source>
        <dbReference type="SAM" id="Phobius"/>
    </source>
</evidence>
<evidence type="ECO:0000313" key="3">
    <source>
        <dbReference type="Proteomes" id="UP001430584"/>
    </source>
</evidence>
<sequence length="732" mass="82017">MALLLNHLVSFVSRDEMYHRGNADFNRPSHGLMAVSLWTLSASISILSSRFILIELNYHFPLHLLLLHLFVLSAILVSHKFASAIKARYQTPRWFQATVEYTGESNPDERWYHGLPTAICAAAALPLFMQAILHWVNLSTLALMPAFAYLFCEIWTTISTKQSSIWIKFLEVILQAACCAVILYDEYRLSPQGIFCTLMAMLFTGLAMGFSKSPRPSFMESFSSRRSPSLITTAAVSFFITFIWCIRIEETLKAAEHILDVDPMVLGLNVGSTVAAVLFGDSFIVPISVEDHFSPDTSRQRVLIAQVSASFGFTAIVGFASSYLTMRSYATVLQAGAFCLAVVCIINGPRPAEEQDRTMYQTTLYDLERFQPSLVSLDSEGLDDDDSSPAQGLLGNETEADRFDYERWMSKIDTPSVLSIAAYAVIILTWIGFLACNFVSSSDVSEPIAQLDLAYEPTHSFDVVISMYKEPIEAVTSIMEGLSAIPAIAERSPRLFLYTKMEDMGPSNITELQEATNAYKVIHLPNVGREGETYLEHILINWDSVAKHTLFVQADVHNPREFFNRVQDYYSPNTGMLSLGFSGKSCDTANCGDRWSWYEDSSLLNDVCKRVGGEACKNILLSYKGQFIVSAARIRAVERELYEDLKTAMTDPDSWAHKEPWLNGREDSLNAPRFGYTMERLWSVVMQCSTEEIAWRCPTLLSRTRRGGDLTDCQCMDPEDDASLGFNSTVPI</sequence>